<evidence type="ECO:0000256" key="2">
    <source>
        <dbReference type="SAM" id="SignalP"/>
    </source>
</evidence>
<dbReference type="InParanoid" id="A0A1X2H9C8"/>
<protein>
    <submittedName>
        <fullName evidence="3">Uncharacterized protein</fullName>
    </submittedName>
</protein>
<keyword evidence="2" id="KW-0732">Signal</keyword>
<dbReference type="Proteomes" id="UP000242180">
    <property type="component" value="Unassembled WGS sequence"/>
</dbReference>
<accession>A0A1X2H9C8</accession>
<dbReference type="EMBL" id="MCGN01000006">
    <property type="protein sequence ID" value="ORY95276.1"/>
    <property type="molecule type" value="Genomic_DNA"/>
</dbReference>
<evidence type="ECO:0000313" key="3">
    <source>
        <dbReference type="EMBL" id="ORY95276.1"/>
    </source>
</evidence>
<sequence length="87" mass="9193">MRSTFISLLLLTLISSAFGAPAAPTARDVSPMGDQDMEPQSAEILDRRQLSLPGLDLGKILGGGGGGGGALALQYFHYDTLFDRLLQ</sequence>
<evidence type="ECO:0000256" key="1">
    <source>
        <dbReference type="SAM" id="MobiDB-lite"/>
    </source>
</evidence>
<gene>
    <name evidence="3" type="ORF">BCR43DRAFT_515411</name>
</gene>
<feature type="chain" id="PRO_5013321527" evidence="2">
    <location>
        <begin position="20"/>
        <end position="87"/>
    </location>
</feature>
<name>A0A1X2H9C8_SYNRA</name>
<comment type="caution">
    <text evidence="3">The sequence shown here is derived from an EMBL/GenBank/DDBJ whole genome shotgun (WGS) entry which is preliminary data.</text>
</comment>
<dbReference type="AlphaFoldDB" id="A0A1X2H9C8"/>
<organism evidence="3 4">
    <name type="scientific">Syncephalastrum racemosum</name>
    <name type="common">Filamentous fungus</name>
    <dbReference type="NCBI Taxonomy" id="13706"/>
    <lineage>
        <taxon>Eukaryota</taxon>
        <taxon>Fungi</taxon>
        <taxon>Fungi incertae sedis</taxon>
        <taxon>Mucoromycota</taxon>
        <taxon>Mucoromycotina</taxon>
        <taxon>Mucoromycetes</taxon>
        <taxon>Mucorales</taxon>
        <taxon>Syncephalastraceae</taxon>
        <taxon>Syncephalastrum</taxon>
    </lineage>
</organism>
<evidence type="ECO:0000313" key="4">
    <source>
        <dbReference type="Proteomes" id="UP000242180"/>
    </source>
</evidence>
<feature type="signal peptide" evidence="2">
    <location>
        <begin position="1"/>
        <end position="19"/>
    </location>
</feature>
<keyword evidence="4" id="KW-1185">Reference proteome</keyword>
<feature type="region of interest" description="Disordered" evidence="1">
    <location>
        <begin position="22"/>
        <end position="41"/>
    </location>
</feature>
<reference evidence="3 4" key="1">
    <citation type="submission" date="2016-07" db="EMBL/GenBank/DDBJ databases">
        <title>Pervasive Adenine N6-methylation of Active Genes in Fungi.</title>
        <authorList>
            <consortium name="DOE Joint Genome Institute"/>
            <person name="Mondo S.J."/>
            <person name="Dannebaum R.O."/>
            <person name="Kuo R.C."/>
            <person name="Labutti K."/>
            <person name="Haridas S."/>
            <person name="Kuo A."/>
            <person name="Salamov A."/>
            <person name="Ahrendt S.R."/>
            <person name="Lipzen A."/>
            <person name="Sullivan W."/>
            <person name="Andreopoulos W.B."/>
            <person name="Clum A."/>
            <person name="Lindquist E."/>
            <person name="Daum C."/>
            <person name="Ramamoorthy G.K."/>
            <person name="Gryganskyi A."/>
            <person name="Culley D."/>
            <person name="Magnuson J.K."/>
            <person name="James T.Y."/>
            <person name="O'Malley M.A."/>
            <person name="Stajich J.E."/>
            <person name="Spatafora J.W."/>
            <person name="Visel A."/>
            <person name="Grigoriev I.V."/>
        </authorList>
    </citation>
    <scope>NUCLEOTIDE SEQUENCE [LARGE SCALE GENOMIC DNA]</scope>
    <source>
        <strain evidence="3 4">NRRL 2496</strain>
    </source>
</reference>
<proteinExistence type="predicted"/>